<accession>A0ABP5JZR0</accession>
<dbReference type="InterPro" id="IPR035906">
    <property type="entry name" value="MetI-like_sf"/>
</dbReference>
<proteinExistence type="inferred from homology"/>
<feature type="transmembrane region" description="Helical" evidence="7">
    <location>
        <begin position="134"/>
        <end position="159"/>
    </location>
</feature>
<keyword evidence="5 7" id="KW-1133">Transmembrane helix</keyword>
<evidence type="ECO:0000256" key="2">
    <source>
        <dbReference type="ARBA" id="ARBA00022448"/>
    </source>
</evidence>
<comment type="caution">
    <text evidence="9">The sequence shown here is derived from an EMBL/GenBank/DDBJ whole genome shotgun (WGS) entry which is preliminary data.</text>
</comment>
<keyword evidence="2 7" id="KW-0813">Transport</keyword>
<dbReference type="PROSITE" id="PS50928">
    <property type="entry name" value="ABC_TM1"/>
    <property type="match status" value="1"/>
</dbReference>
<evidence type="ECO:0000313" key="9">
    <source>
        <dbReference type="EMBL" id="GAA2122674.1"/>
    </source>
</evidence>
<dbReference type="Gene3D" id="1.10.3720.10">
    <property type="entry name" value="MetI-like"/>
    <property type="match status" value="1"/>
</dbReference>
<reference evidence="10" key="1">
    <citation type="journal article" date="2019" name="Int. J. Syst. Evol. Microbiol.">
        <title>The Global Catalogue of Microorganisms (GCM) 10K type strain sequencing project: providing services to taxonomists for standard genome sequencing and annotation.</title>
        <authorList>
            <consortium name="The Broad Institute Genomics Platform"/>
            <consortium name="The Broad Institute Genome Sequencing Center for Infectious Disease"/>
            <person name="Wu L."/>
            <person name="Ma J."/>
        </authorList>
    </citation>
    <scope>NUCLEOTIDE SEQUENCE [LARGE SCALE GENOMIC DNA]</scope>
    <source>
        <strain evidence="10">JCM 16021</strain>
    </source>
</reference>
<keyword evidence="10" id="KW-1185">Reference proteome</keyword>
<dbReference type="Pfam" id="PF00528">
    <property type="entry name" value="BPD_transp_1"/>
    <property type="match status" value="1"/>
</dbReference>
<feature type="transmembrane region" description="Helical" evidence="7">
    <location>
        <begin position="282"/>
        <end position="304"/>
    </location>
</feature>
<evidence type="ECO:0000256" key="6">
    <source>
        <dbReference type="ARBA" id="ARBA00023136"/>
    </source>
</evidence>
<feature type="domain" description="ABC transmembrane type-1" evidence="8">
    <location>
        <begin position="95"/>
        <end position="301"/>
    </location>
</feature>
<dbReference type="RefSeq" id="WP_344303363.1">
    <property type="nucleotide sequence ID" value="NZ_BAAAQQ010000009.1"/>
</dbReference>
<dbReference type="SUPFAM" id="SSF161098">
    <property type="entry name" value="MetI-like"/>
    <property type="match status" value="1"/>
</dbReference>
<sequence length="325" mass="34605">MHFLLRRLSGFVLTVLAVSLLGFGLLHLAPGGPAELLLGVQEATPEAVAAINAQYGLDKPWPWQFVLWLRSLLSGDLGTSVTTGASVNDMIAGRIGVTVELVVASLVLSVVVGVTLGAASALRRATWLDSVIRNVTMVAVAVPGFAFGLGFVYLFGYVLEGVFPHRGWVPIEESVAGNFQHLLLPTLTLSLPAIAIVAKMTRSSMLETINADSVWYARSWGHSPWRVMSRFMLRRALTPVVPTIGLLAATSVGGTVVVEEIFGLPGLGSLLLLSLDNRDYPAVNAVMLIMAIIAVGSSVLADLVNVYIDPRQRRAATVRAKAVTA</sequence>
<dbReference type="Pfam" id="PF19300">
    <property type="entry name" value="BPD_transp_1_N"/>
    <property type="match status" value="1"/>
</dbReference>
<evidence type="ECO:0000256" key="1">
    <source>
        <dbReference type="ARBA" id="ARBA00004651"/>
    </source>
</evidence>
<evidence type="ECO:0000256" key="4">
    <source>
        <dbReference type="ARBA" id="ARBA00022692"/>
    </source>
</evidence>
<keyword evidence="3" id="KW-1003">Cell membrane</keyword>
<feature type="transmembrane region" description="Helical" evidence="7">
    <location>
        <begin position="236"/>
        <end position="262"/>
    </location>
</feature>
<keyword evidence="4 7" id="KW-0812">Transmembrane</keyword>
<dbReference type="EMBL" id="BAAAQQ010000009">
    <property type="protein sequence ID" value="GAA2122674.1"/>
    <property type="molecule type" value="Genomic_DNA"/>
</dbReference>
<dbReference type="InterPro" id="IPR000515">
    <property type="entry name" value="MetI-like"/>
</dbReference>
<keyword evidence="6 7" id="KW-0472">Membrane</keyword>
<dbReference type="Proteomes" id="UP001500575">
    <property type="component" value="Unassembled WGS sequence"/>
</dbReference>
<dbReference type="InterPro" id="IPR045621">
    <property type="entry name" value="BPD_transp_1_N"/>
</dbReference>
<feature type="transmembrane region" description="Helical" evidence="7">
    <location>
        <begin position="101"/>
        <end position="122"/>
    </location>
</feature>
<dbReference type="PANTHER" id="PTHR43163:SF6">
    <property type="entry name" value="DIPEPTIDE TRANSPORT SYSTEM PERMEASE PROTEIN DPPB-RELATED"/>
    <property type="match status" value="1"/>
</dbReference>
<comment type="similarity">
    <text evidence="7">Belongs to the binding-protein-dependent transport system permease family.</text>
</comment>
<feature type="transmembrane region" description="Helical" evidence="7">
    <location>
        <begin position="179"/>
        <end position="198"/>
    </location>
</feature>
<evidence type="ECO:0000256" key="5">
    <source>
        <dbReference type="ARBA" id="ARBA00022989"/>
    </source>
</evidence>
<protein>
    <submittedName>
        <fullName evidence="9">ABC transporter permease</fullName>
    </submittedName>
</protein>
<evidence type="ECO:0000256" key="3">
    <source>
        <dbReference type="ARBA" id="ARBA00022475"/>
    </source>
</evidence>
<gene>
    <name evidence="9" type="ORF">GCM10009843_18000</name>
</gene>
<evidence type="ECO:0000259" key="8">
    <source>
        <dbReference type="PROSITE" id="PS50928"/>
    </source>
</evidence>
<evidence type="ECO:0000256" key="7">
    <source>
        <dbReference type="RuleBase" id="RU363032"/>
    </source>
</evidence>
<comment type="subcellular location">
    <subcellularLocation>
        <location evidence="1 7">Cell membrane</location>
        <topology evidence="1 7">Multi-pass membrane protein</topology>
    </subcellularLocation>
</comment>
<organism evidence="9 10">
    <name type="scientific">Nocardioides bigeumensis</name>
    <dbReference type="NCBI Taxonomy" id="433657"/>
    <lineage>
        <taxon>Bacteria</taxon>
        <taxon>Bacillati</taxon>
        <taxon>Actinomycetota</taxon>
        <taxon>Actinomycetes</taxon>
        <taxon>Propionibacteriales</taxon>
        <taxon>Nocardioidaceae</taxon>
        <taxon>Nocardioides</taxon>
    </lineage>
</organism>
<dbReference type="PANTHER" id="PTHR43163">
    <property type="entry name" value="DIPEPTIDE TRANSPORT SYSTEM PERMEASE PROTEIN DPPB-RELATED"/>
    <property type="match status" value="1"/>
</dbReference>
<name>A0ABP5JZR0_9ACTN</name>
<dbReference type="CDD" id="cd06261">
    <property type="entry name" value="TM_PBP2"/>
    <property type="match status" value="1"/>
</dbReference>
<evidence type="ECO:0000313" key="10">
    <source>
        <dbReference type="Proteomes" id="UP001500575"/>
    </source>
</evidence>